<dbReference type="AlphaFoldDB" id="A0A7G1KFG6"/>
<protein>
    <submittedName>
        <fullName evidence="1">Uncharacterized protein</fullName>
    </submittedName>
</protein>
<dbReference type="EMBL" id="AP023396">
    <property type="protein sequence ID" value="BCK53296.1"/>
    <property type="molecule type" value="Genomic_DNA"/>
</dbReference>
<evidence type="ECO:0000313" key="2">
    <source>
        <dbReference type="Proteomes" id="UP000516173"/>
    </source>
</evidence>
<dbReference type="KEGG" id="nwl:NWFMUON74_10680"/>
<dbReference type="GeneID" id="80345680"/>
<organism evidence="1 2">
    <name type="scientific">Nocardia wallacei</name>
    <dbReference type="NCBI Taxonomy" id="480035"/>
    <lineage>
        <taxon>Bacteria</taxon>
        <taxon>Bacillati</taxon>
        <taxon>Actinomycetota</taxon>
        <taxon>Actinomycetes</taxon>
        <taxon>Mycobacteriales</taxon>
        <taxon>Nocardiaceae</taxon>
        <taxon>Nocardia</taxon>
    </lineage>
</organism>
<name>A0A7G1KFG6_9NOCA</name>
<evidence type="ECO:0000313" key="1">
    <source>
        <dbReference type="EMBL" id="BCK53296.1"/>
    </source>
</evidence>
<reference evidence="1 2" key="1">
    <citation type="submission" date="2020-08" db="EMBL/GenBank/DDBJ databases">
        <title>Genome Sequencing of Nocardia wallacei strain FMUON74 and assembly.</title>
        <authorList>
            <person name="Toyokawa M."/>
            <person name="Uesaka K."/>
        </authorList>
    </citation>
    <scope>NUCLEOTIDE SEQUENCE [LARGE SCALE GENOMIC DNA]</scope>
    <source>
        <strain evidence="1 2">FMUON74</strain>
    </source>
</reference>
<gene>
    <name evidence="1" type="ORF">NWFMUON74_10680</name>
</gene>
<proteinExistence type="predicted"/>
<dbReference type="RefSeq" id="WP_187686862.1">
    <property type="nucleotide sequence ID" value="NZ_AP023396.1"/>
</dbReference>
<keyword evidence="2" id="KW-1185">Reference proteome</keyword>
<accession>A0A7G1KFG6</accession>
<sequence>MATPGDVDAAVHSDHVPQNQVYEVFNPDYSVGVACERNGIIVGLHLDDEVWESTDAWLAAEIVRLARLAHMKARVGRRAELVQQYGNGGLADALGLPTEAQYRLAEKQEFGGSY</sequence>
<dbReference type="Proteomes" id="UP000516173">
    <property type="component" value="Chromosome"/>
</dbReference>